<keyword evidence="4" id="KW-1185">Reference proteome</keyword>
<dbReference type="Pfam" id="PF03186">
    <property type="entry name" value="CobD_Cbib"/>
    <property type="match status" value="1"/>
</dbReference>
<dbReference type="PANTHER" id="PTHR38684:SF1">
    <property type="entry name" value="PROTEIN AMPE"/>
    <property type="match status" value="1"/>
</dbReference>
<dbReference type="EMBL" id="JBHRTI010000003">
    <property type="protein sequence ID" value="MFC3147139.1"/>
    <property type="molecule type" value="Genomic_DNA"/>
</dbReference>
<proteinExistence type="predicted"/>
<dbReference type="RefSeq" id="WP_377301910.1">
    <property type="nucleotide sequence ID" value="NZ_CP180191.1"/>
</dbReference>
<dbReference type="NCBIfam" id="NF005792">
    <property type="entry name" value="PRK07630.1"/>
    <property type="match status" value="1"/>
</dbReference>
<gene>
    <name evidence="3" type="ORF">ACFOEN_05725</name>
</gene>
<organism evidence="3 4">
    <name type="scientific">Piscinibacterium candidicorallinum</name>
    <dbReference type="NCBI Taxonomy" id="1793872"/>
    <lineage>
        <taxon>Bacteria</taxon>
        <taxon>Pseudomonadati</taxon>
        <taxon>Pseudomonadota</taxon>
        <taxon>Betaproteobacteria</taxon>
        <taxon>Burkholderiales</taxon>
        <taxon>Piscinibacterium</taxon>
    </lineage>
</organism>
<keyword evidence="1" id="KW-0472">Membrane</keyword>
<feature type="transmembrane region" description="Helical" evidence="1">
    <location>
        <begin position="75"/>
        <end position="94"/>
    </location>
</feature>
<evidence type="ECO:0000256" key="1">
    <source>
        <dbReference type="SAM" id="Phobius"/>
    </source>
</evidence>
<feature type="transmembrane region" description="Helical" evidence="1">
    <location>
        <begin position="154"/>
        <end position="175"/>
    </location>
</feature>
<feature type="transmembrane region" description="Helical" evidence="1">
    <location>
        <begin position="49"/>
        <end position="68"/>
    </location>
</feature>
<name>A0ABV7GZQ1_9BURK</name>
<feature type="chain" id="PRO_5046870373" evidence="2">
    <location>
        <begin position="18"/>
        <end position="311"/>
    </location>
</feature>
<dbReference type="PANTHER" id="PTHR38684">
    <property type="entry name" value="PROTEIN AMPE"/>
    <property type="match status" value="1"/>
</dbReference>
<accession>A0ABV7GZQ1</accession>
<dbReference type="Proteomes" id="UP001595556">
    <property type="component" value="Unassembled WGS sequence"/>
</dbReference>
<protein>
    <submittedName>
        <fullName evidence="3">CobD/CbiB family protein</fullName>
    </submittedName>
</protein>
<dbReference type="InterPro" id="IPR004485">
    <property type="entry name" value="Cobalamin_biosynth_CobD/CbiB"/>
</dbReference>
<feature type="signal peptide" evidence="2">
    <location>
        <begin position="1"/>
        <end position="17"/>
    </location>
</feature>
<dbReference type="InterPro" id="IPR052966">
    <property type="entry name" value="Beta-lactamase_Reg"/>
</dbReference>
<keyword evidence="2" id="KW-0732">Signal</keyword>
<comment type="caution">
    <text evidence="3">The sequence shown here is derived from an EMBL/GenBank/DDBJ whole genome shotgun (WGS) entry which is preliminary data.</text>
</comment>
<keyword evidence="1" id="KW-1133">Transmembrane helix</keyword>
<evidence type="ECO:0000256" key="2">
    <source>
        <dbReference type="SAM" id="SignalP"/>
    </source>
</evidence>
<reference evidence="4" key="1">
    <citation type="journal article" date="2019" name="Int. J. Syst. Evol. Microbiol.">
        <title>The Global Catalogue of Microorganisms (GCM) 10K type strain sequencing project: providing services to taxonomists for standard genome sequencing and annotation.</title>
        <authorList>
            <consortium name="The Broad Institute Genomics Platform"/>
            <consortium name="The Broad Institute Genome Sequencing Center for Infectious Disease"/>
            <person name="Wu L."/>
            <person name="Ma J."/>
        </authorList>
    </citation>
    <scope>NUCLEOTIDE SEQUENCE [LARGE SCALE GENOMIC DNA]</scope>
    <source>
        <strain evidence="4">KCTC 52168</strain>
    </source>
</reference>
<keyword evidence="1" id="KW-0812">Transmembrane</keyword>
<evidence type="ECO:0000313" key="4">
    <source>
        <dbReference type="Proteomes" id="UP001595556"/>
    </source>
</evidence>
<evidence type="ECO:0000313" key="3">
    <source>
        <dbReference type="EMBL" id="MFC3147139.1"/>
    </source>
</evidence>
<sequence>MDLAALLLALLIEQAHAMPANNPVWASFRGWSAWFAKNFNAGAQSHGRLAWVLYVSGVGIAVTLIWWGATKLHPALGFAVNVIALLFTMGFRRFSHAFTLIEDAVREGDADAAYKVMAQWRAEQDRPLDVPTLPLHRSAAMAIEDGLVASHRSVFGVMFWFAVLPGPVGAVLYRLTDHIARHWSRPHVGGDRPEDLRFSDFARQAFEVIDWVPARLSALGFAIVGNFEDAMHLWRNRALRFGDDTRALLVAAGAGALGVEIGPPGKADSGLDWSGSEAGAAAMRSAAGLAWRTAILWLTIIAVWTVAQLFS</sequence>
<feature type="transmembrane region" description="Helical" evidence="1">
    <location>
        <begin position="289"/>
        <end position="310"/>
    </location>
</feature>